<dbReference type="InterPro" id="IPR050039">
    <property type="entry name" value="MAB_1171c-like"/>
</dbReference>
<feature type="domain" description="DUF6545" evidence="3">
    <location>
        <begin position="248"/>
        <end position="377"/>
    </location>
</feature>
<accession>A0ABP8BVY3</accession>
<dbReference type="EMBL" id="BAABAS010000004">
    <property type="protein sequence ID" value="GAA4227637.1"/>
    <property type="molecule type" value="Genomic_DNA"/>
</dbReference>
<dbReference type="Proteomes" id="UP001501710">
    <property type="component" value="Unassembled WGS sequence"/>
</dbReference>
<gene>
    <name evidence="4" type="ORF">GCM10022254_15810</name>
</gene>
<evidence type="ECO:0000256" key="1">
    <source>
        <dbReference type="SAM" id="MobiDB-lite"/>
    </source>
</evidence>
<feature type="transmembrane region" description="Helical" evidence="2">
    <location>
        <begin position="94"/>
        <end position="113"/>
    </location>
</feature>
<feature type="compositionally biased region" description="Basic and acidic residues" evidence="1">
    <location>
        <begin position="385"/>
        <end position="395"/>
    </location>
</feature>
<proteinExistence type="predicted"/>
<keyword evidence="2" id="KW-0472">Membrane</keyword>
<evidence type="ECO:0000313" key="4">
    <source>
        <dbReference type="EMBL" id="GAA4227637.1"/>
    </source>
</evidence>
<dbReference type="NCBIfam" id="NF042915">
    <property type="entry name" value="MAB_1171c_fam"/>
    <property type="match status" value="1"/>
</dbReference>
<name>A0ABP8BVY3_9ACTN</name>
<comment type="caution">
    <text evidence="4">The sequence shown here is derived from an EMBL/GenBank/DDBJ whole genome shotgun (WGS) entry which is preliminary data.</text>
</comment>
<sequence>MFTAFVSAACKGRDLRRGSSQPGLGALCLLLTTLGLAFALLSDTAQDLENTLYPNLGRLLSNICALLAALGIVSQRLSVSHSPEVARAKIRRRVVLFSVSIVTMTVLFLSSPLPVTVGEFANRYPERPALVGYSLIFVAGFGSAMIDLLILSARFACHATRPALRLGLRTVGVGAAIELASLAEGTVFIISQAAGLPSPTPGHDEPCTSVFTPAGCAFAIGFPSLAALLIIVGMSLPAWGPALAAPVRWARDLRLLRRLYPLWDALHEVFPHIALPASPSAWPRYRLQRRVIEVHDGLLALRPYYSSDARDAARRLADEVGGGKAEATVEAAVISGALHARTTAVGEPPPPPDQDEARQETDLISDATWLAQVAEAFVTFQTERPLARPDDEARHQGRVSPGLFGQADDDARGAA</sequence>
<feature type="transmembrane region" description="Helical" evidence="2">
    <location>
        <begin position="168"/>
        <end position="190"/>
    </location>
</feature>
<reference evidence="5" key="1">
    <citation type="journal article" date="2019" name="Int. J. Syst. Evol. Microbiol.">
        <title>The Global Catalogue of Microorganisms (GCM) 10K type strain sequencing project: providing services to taxonomists for standard genome sequencing and annotation.</title>
        <authorList>
            <consortium name="The Broad Institute Genomics Platform"/>
            <consortium name="The Broad Institute Genome Sequencing Center for Infectious Disease"/>
            <person name="Wu L."/>
            <person name="Ma J."/>
        </authorList>
    </citation>
    <scope>NUCLEOTIDE SEQUENCE [LARGE SCALE GENOMIC DNA]</scope>
    <source>
        <strain evidence="5">JCM 17440</strain>
    </source>
</reference>
<keyword evidence="2" id="KW-1133">Transmembrane helix</keyword>
<protein>
    <recommendedName>
        <fullName evidence="3">DUF6545 domain-containing protein</fullName>
    </recommendedName>
</protein>
<feature type="transmembrane region" description="Helical" evidence="2">
    <location>
        <begin position="133"/>
        <end position="156"/>
    </location>
</feature>
<evidence type="ECO:0000259" key="3">
    <source>
        <dbReference type="Pfam" id="PF20182"/>
    </source>
</evidence>
<dbReference type="Pfam" id="PF20182">
    <property type="entry name" value="DUF6545"/>
    <property type="match status" value="1"/>
</dbReference>
<keyword evidence="2" id="KW-0812">Transmembrane</keyword>
<feature type="region of interest" description="Disordered" evidence="1">
    <location>
        <begin position="382"/>
        <end position="415"/>
    </location>
</feature>
<evidence type="ECO:0000256" key="2">
    <source>
        <dbReference type="SAM" id="Phobius"/>
    </source>
</evidence>
<organism evidence="4 5">
    <name type="scientific">Actinomadura meridiana</name>
    <dbReference type="NCBI Taxonomy" id="559626"/>
    <lineage>
        <taxon>Bacteria</taxon>
        <taxon>Bacillati</taxon>
        <taxon>Actinomycetota</taxon>
        <taxon>Actinomycetes</taxon>
        <taxon>Streptosporangiales</taxon>
        <taxon>Thermomonosporaceae</taxon>
        <taxon>Actinomadura</taxon>
    </lineage>
</organism>
<keyword evidence="5" id="KW-1185">Reference proteome</keyword>
<dbReference type="InterPro" id="IPR046675">
    <property type="entry name" value="DUF6545"/>
</dbReference>
<evidence type="ECO:0000313" key="5">
    <source>
        <dbReference type="Proteomes" id="UP001501710"/>
    </source>
</evidence>
<feature type="transmembrane region" description="Helical" evidence="2">
    <location>
        <begin position="210"/>
        <end position="232"/>
    </location>
</feature>
<dbReference type="RefSeq" id="WP_344892067.1">
    <property type="nucleotide sequence ID" value="NZ_BAABAS010000004.1"/>
</dbReference>
<feature type="transmembrane region" description="Helical" evidence="2">
    <location>
        <begin position="55"/>
        <end position="73"/>
    </location>
</feature>